<feature type="domain" description="RNase H type-1" evidence="8">
    <location>
        <begin position="60"/>
        <end position="199"/>
    </location>
</feature>
<dbReference type="GO" id="GO:0046872">
    <property type="term" value="F:metal ion binding"/>
    <property type="evidence" value="ECO:0007669"/>
    <property type="project" value="UniProtKB-KW"/>
</dbReference>
<dbReference type="PROSITE" id="PS50879">
    <property type="entry name" value="RNASE_H_1"/>
    <property type="match status" value="1"/>
</dbReference>
<dbReference type="GO" id="GO:0003676">
    <property type="term" value="F:nucleic acid binding"/>
    <property type="evidence" value="ECO:0007669"/>
    <property type="project" value="InterPro"/>
</dbReference>
<evidence type="ECO:0000256" key="6">
    <source>
        <dbReference type="ARBA" id="ARBA00022759"/>
    </source>
</evidence>
<dbReference type="SUPFAM" id="SSF53098">
    <property type="entry name" value="Ribonuclease H-like"/>
    <property type="match status" value="1"/>
</dbReference>
<dbReference type="InterPro" id="IPR050092">
    <property type="entry name" value="RNase_H"/>
</dbReference>
<evidence type="ECO:0000256" key="3">
    <source>
        <dbReference type="ARBA" id="ARBA00012180"/>
    </source>
</evidence>
<keyword evidence="7" id="KW-0378">Hydrolase</keyword>
<keyword evidence="4" id="KW-0540">Nuclease</keyword>
<keyword evidence="5" id="KW-0479">Metal-binding</keyword>
<dbReference type="PANTHER" id="PTHR10642">
    <property type="entry name" value="RIBONUCLEASE H1"/>
    <property type="match status" value="1"/>
</dbReference>
<organism evidence="9 10">
    <name type="scientific">Mycena alexandri</name>
    <dbReference type="NCBI Taxonomy" id="1745969"/>
    <lineage>
        <taxon>Eukaryota</taxon>
        <taxon>Fungi</taxon>
        <taxon>Dikarya</taxon>
        <taxon>Basidiomycota</taxon>
        <taxon>Agaricomycotina</taxon>
        <taxon>Agaricomycetes</taxon>
        <taxon>Agaricomycetidae</taxon>
        <taxon>Agaricales</taxon>
        <taxon>Marasmiineae</taxon>
        <taxon>Mycenaceae</taxon>
        <taxon>Mycena</taxon>
    </lineage>
</organism>
<reference evidence="9" key="1">
    <citation type="submission" date="2023-03" db="EMBL/GenBank/DDBJ databases">
        <title>Massive genome expansion in bonnet fungi (Mycena s.s.) driven by repeated elements and novel gene families across ecological guilds.</title>
        <authorList>
            <consortium name="Lawrence Berkeley National Laboratory"/>
            <person name="Harder C.B."/>
            <person name="Miyauchi S."/>
            <person name="Viragh M."/>
            <person name="Kuo A."/>
            <person name="Thoen E."/>
            <person name="Andreopoulos B."/>
            <person name="Lu D."/>
            <person name="Skrede I."/>
            <person name="Drula E."/>
            <person name="Henrissat B."/>
            <person name="Morin E."/>
            <person name="Kohler A."/>
            <person name="Barry K."/>
            <person name="LaButti K."/>
            <person name="Morin E."/>
            <person name="Salamov A."/>
            <person name="Lipzen A."/>
            <person name="Mereny Z."/>
            <person name="Hegedus B."/>
            <person name="Baldrian P."/>
            <person name="Stursova M."/>
            <person name="Weitz H."/>
            <person name="Taylor A."/>
            <person name="Grigoriev I.V."/>
            <person name="Nagy L.G."/>
            <person name="Martin F."/>
            <person name="Kauserud H."/>
        </authorList>
    </citation>
    <scope>NUCLEOTIDE SEQUENCE</scope>
    <source>
        <strain evidence="9">CBHHK200</strain>
    </source>
</reference>
<dbReference type="EC" id="3.1.26.4" evidence="3"/>
<evidence type="ECO:0000256" key="2">
    <source>
        <dbReference type="ARBA" id="ARBA00005300"/>
    </source>
</evidence>
<comment type="catalytic activity">
    <reaction evidence="1">
        <text>Endonucleolytic cleavage to 5'-phosphomonoester.</text>
        <dbReference type="EC" id="3.1.26.4"/>
    </reaction>
</comment>
<protein>
    <recommendedName>
        <fullName evidence="3">ribonuclease H</fullName>
        <ecNumber evidence="3">3.1.26.4</ecNumber>
    </recommendedName>
</protein>
<dbReference type="GO" id="GO:0004523">
    <property type="term" value="F:RNA-DNA hybrid ribonuclease activity"/>
    <property type="evidence" value="ECO:0007669"/>
    <property type="project" value="UniProtKB-EC"/>
</dbReference>
<dbReference type="InterPro" id="IPR002156">
    <property type="entry name" value="RNaseH_domain"/>
</dbReference>
<evidence type="ECO:0000313" key="10">
    <source>
        <dbReference type="Proteomes" id="UP001218188"/>
    </source>
</evidence>
<evidence type="ECO:0000256" key="5">
    <source>
        <dbReference type="ARBA" id="ARBA00022723"/>
    </source>
</evidence>
<dbReference type="CDD" id="cd09280">
    <property type="entry name" value="RNase_HI_eukaryote_like"/>
    <property type="match status" value="1"/>
</dbReference>
<dbReference type="AlphaFoldDB" id="A0AAD6S8A4"/>
<dbReference type="PANTHER" id="PTHR10642:SF26">
    <property type="entry name" value="RIBONUCLEASE H1"/>
    <property type="match status" value="1"/>
</dbReference>
<comment type="similarity">
    <text evidence="2">Belongs to the RNase H family.</text>
</comment>
<dbReference type="Pfam" id="PF00075">
    <property type="entry name" value="RNase_H"/>
    <property type="match status" value="1"/>
</dbReference>
<dbReference type="InterPro" id="IPR012337">
    <property type="entry name" value="RNaseH-like_sf"/>
</dbReference>
<evidence type="ECO:0000256" key="7">
    <source>
        <dbReference type="ARBA" id="ARBA00022801"/>
    </source>
</evidence>
<dbReference type="InterPro" id="IPR036397">
    <property type="entry name" value="RNaseH_sf"/>
</dbReference>
<evidence type="ECO:0000313" key="9">
    <source>
        <dbReference type="EMBL" id="KAJ7022996.1"/>
    </source>
</evidence>
<gene>
    <name evidence="9" type="ORF">C8F04DRAFT_970748</name>
</gene>
<proteinExistence type="inferred from homology"/>
<accession>A0AAD6S8A4</accession>
<keyword evidence="10" id="KW-1185">Reference proteome</keyword>
<dbReference type="Proteomes" id="UP001218188">
    <property type="component" value="Unassembled WGS sequence"/>
</dbReference>
<dbReference type="GO" id="GO:0043137">
    <property type="term" value="P:DNA replication, removal of RNA primer"/>
    <property type="evidence" value="ECO:0007669"/>
    <property type="project" value="TreeGrafter"/>
</dbReference>
<sequence length="199" mass="21835">MVIPDTPVVLNPGKTYLREKLQEAAHSTAYLDILLRNTLASKKSPEEKRAVFYGPVYGSDTAGIKAYTDGSCLNNGSPHARAGAGVYLGPRNQHNTSLRVTGGQTNNRGELLAILYCLSTLPFDRRLDIYSDSEYSIRSIFYWAPSHAEAGWKCANADLLQDIVSWIKFRSAPLHFFHVKAHNGNQHNEAADTAAKAGA</sequence>
<feature type="non-terminal residue" evidence="9">
    <location>
        <position position="199"/>
    </location>
</feature>
<evidence type="ECO:0000256" key="4">
    <source>
        <dbReference type="ARBA" id="ARBA00022722"/>
    </source>
</evidence>
<comment type="caution">
    <text evidence="9">The sequence shown here is derived from an EMBL/GenBank/DDBJ whole genome shotgun (WGS) entry which is preliminary data.</text>
</comment>
<keyword evidence="6" id="KW-0255">Endonuclease</keyword>
<evidence type="ECO:0000259" key="8">
    <source>
        <dbReference type="PROSITE" id="PS50879"/>
    </source>
</evidence>
<dbReference type="EMBL" id="JARJCM010000198">
    <property type="protein sequence ID" value="KAJ7022996.1"/>
    <property type="molecule type" value="Genomic_DNA"/>
</dbReference>
<evidence type="ECO:0000256" key="1">
    <source>
        <dbReference type="ARBA" id="ARBA00000077"/>
    </source>
</evidence>
<name>A0AAD6S8A4_9AGAR</name>
<dbReference type="Gene3D" id="3.30.420.10">
    <property type="entry name" value="Ribonuclease H-like superfamily/Ribonuclease H"/>
    <property type="match status" value="1"/>
</dbReference>